<name>A0A1Q3FT79_CULTA</name>
<dbReference type="InterPro" id="IPR036728">
    <property type="entry name" value="PBP_GOBP_sf"/>
</dbReference>
<dbReference type="EMBL" id="GFDL01004268">
    <property type="protein sequence ID" value="JAV30777.1"/>
    <property type="molecule type" value="Transcribed_RNA"/>
</dbReference>
<evidence type="ECO:0000256" key="1">
    <source>
        <dbReference type="ARBA" id="ARBA00004613"/>
    </source>
</evidence>
<sequence>MFCLKVVTTFLLITALCCHANFTNRQKRIIHSHVEECAADLGIKEYDKLEVLGVSGRQTSSDETVLRLMHCLILRLEFIDCDGVFSMDNFAAFISDGHDNMDQLPAVFKECVDRVKGTPEQKSFQLYRCLFSQHKFEM</sequence>
<evidence type="ECO:0000256" key="4">
    <source>
        <dbReference type="SAM" id="SignalP"/>
    </source>
</evidence>
<dbReference type="InterPro" id="IPR006170">
    <property type="entry name" value="PBP/GOBP"/>
</dbReference>
<dbReference type="SUPFAM" id="SSF47565">
    <property type="entry name" value="Insect pheromone/odorant-binding proteins"/>
    <property type="match status" value="1"/>
</dbReference>
<organism evidence="5">
    <name type="scientific">Culex tarsalis</name>
    <name type="common">Encephalitis mosquito</name>
    <dbReference type="NCBI Taxonomy" id="7177"/>
    <lineage>
        <taxon>Eukaryota</taxon>
        <taxon>Metazoa</taxon>
        <taxon>Ecdysozoa</taxon>
        <taxon>Arthropoda</taxon>
        <taxon>Hexapoda</taxon>
        <taxon>Insecta</taxon>
        <taxon>Pterygota</taxon>
        <taxon>Neoptera</taxon>
        <taxon>Endopterygota</taxon>
        <taxon>Diptera</taxon>
        <taxon>Nematocera</taxon>
        <taxon>Culicoidea</taxon>
        <taxon>Culicidae</taxon>
        <taxon>Culicinae</taxon>
        <taxon>Culicini</taxon>
        <taxon>Culex</taxon>
        <taxon>Culex</taxon>
    </lineage>
</organism>
<accession>A0A1Q3FT79</accession>
<reference evidence="5" key="1">
    <citation type="submission" date="2017-01" db="EMBL/GenBank/DDBJ databases">
        <title>A deep insight into the sialotranscriptome of adult male and female Cluex tarsalis mosquitoes.</title>
        <authorList>
            <person name="Ribeiro J.M."/>
            <person name="Moreira F."/>
            <person name="Bernard K.A."/>
            <person name="Calvo E."/>
        </authorList>
    </citation>
    <scope>NUCLEOTIDE SEQUENCE</scope>
    <source>
        <strain evidence="5">Kern County</strain>
        <tissue evidence="5">Salivary glands</tissue>
    </source>
</reference>
<comment type="similarity">
    <text evidence="2">Belongs to the PBP/GOBP family.</text>
</comment>
<dbReference type="GO" id="GO:0005576">
    <property type="term" value="C:extracellular region"/>
    <property type="evidence" value="ECO:0007669"/>
    <property type="project" value="UniProtKB-SubCell"/>
</dbReference>
<evidence type="ECO:0000256" key="3">
    <source>
        <dbReference type="ARBA" id="ARBA00022525"/>
    </source>
</evidence>
<feature type="chain" id="PRO_5012953246" evidence="4">
    <location>
        <begin position="21"/>
        <end position="138"/>
    </location>
</feature>
<keyword evidence="3" id="KW-0964">Secreted</keyword>
<proteinExistence type="inferred from homology"/>
<evidence type="ECO:0000313" key="5">
    <source>
        <dbReference type="EMBL" id="JAV30777.1"/>
    </source>
</evidence>
<evidence type="ECO:0000256" key="2">
    <source>
        <dbReference type="ARBA" id="ARBA00008098"/>
    </source>
</evidence>
<feature type="signal peptide" evidence="4">
    <location>
        <begin position="1"/>
        <end position="20"/>
    </location>
</feature>
<dbReference type="CDD" id="cd23992">
    <property type="entry name" value="PBP_GOBP"/>
    <property type="match status" value="1"/>
</dbReference>
<dbReference type="Gene3D" id="1.10.238.20">
    <property type="entry name" value="Pheromone/general odorant binding protein domain"/>
    <property type="match status" value="1"/>
</dbReference>
<dbReference type="AlphaFoldDB" id="A0A1Q3FT79"/>
<dbReference type="GO" id="GO:0005549">
    <property type="term" value="F:odorant binding"/>
    <property type="evidence" value="ECO:0007669"/>
    <property type="project" value="InterPro"/>
</dbReference>
<dbReference type="Pfam" id="PF01395">
    <property type="entry name" value="PBP_GOBP"/>
    <property type="match status" value="1"/>
</dbReference>
<keyword evidence="4" id="KW-0732">Signal</keyword>
<comment type="subcellular location">
    <subcellularLocation>
        <location evidence="1">Secreted</location>
    </subcellularLocation>
</comment>
<protein>
    <submittedName>
        <fullName evidence="5">Putative conserved secreted protein</fullName>
    </submittedName>
</protein>